<name>K1X424_MARBU</name>
<reference evidence="1 2" key="1">
    <citation type="journal article" date="2012" name="BMC Genomics">
        <title>Sequencing the genome of Marssonina brunnea reveals fungus-poplar co-evolution.</title>
        <authorList>
            <person name="Zhu S."/>
            <person name="Cao Y.-Z."/>
            <person name="Jiang C."/>
            <person name="Tan B.-Y."/>
            <person name="Wang Z."/>
            <person name="Feng S."/>
            <person name="Zhang L."/>
            <person name="Su X.-H."/>
            <person name="Brejova B."/>
            <person name="Vinar T."/>
            <person name="Xu M."/>
            <person name="Wang M.-X."/>
            <person name="Zhang S.-G."/>
            <person name="Huang M.-R."/>
            <person name="Wu R."/>
            <person name="Zhou Y."/>
        </authorList>
    </citation>
    <scope>NUCLEOTIDE SEQUENCE [LARGE SCALE GENOMIC DNA]</scope>
    <source>
        <strain evidence="1 2">MB_m1</strain>
    </source>
</reference>
<gene>
    <name evidence="1" type="ORF">MBM_06664</name>
</gene>
<accession>K1X424</accession>
<evidence type="ECO:0000313" key="2">
    <source>
        <dbReference type="Proteomes" id="UP000006753"/>
    </source>
</evidence>
<dbReference type="HOGENOM" id="CLU_1310371_0_0_1"/>
<organism evidence="1 2">
    <name type="scientific">Marssonina brunnea f. sp. multigermtubi (strain MB_m1)</name>
    <name type="common">Marssonina leaf spot fungus</name>
    <dbReference type="NCBI Taxonomy" id="1072389"/>
    <lineage>
        <taxon>Eukaryota</taxon>
        <taxon>Fungi</taxon>
        <taxon>Dikarya</taxon>
        <taxon>Ascomycota</taxon>
        <taxon>Pezizomycotina</taxon>
        <taxon>Leotiomycetes</taxon>
        <taxon>Helotiales</taxon>
        <taxon>Drepanopezizaceae</taxon>
        <taxon>Drepanopeziza</taxon>
    </lineage>
</organism>
<dbReference type="InParanoid" id="K1X424"/>
<dbReference type="KEGG" id="mbe:MBM_06664"/>
<dbReference type="EMBL" id="JH921442">
    <property type="protein sequence ID" value="EKD15448.1"/>
    <property type="molecule type" value="Genomic_DNA"/>
</dbReference>
<evidence type="ECO:0000313" key="1">
    <source>
        <dbReference type="EMBL" id="EKD15448.1"/>
    </source>
</evidence>
<dbReference type="Proteomes" id="UP000006753">
    <property type="component" value="Unassembled WGS sequence"/>
</dbReference>
<sequence length="210" mass="22822">MSWAFPPLALRGRRAGHVMVPRETRPRTCMNLAERMLENGIRQAPVSGNQKMTRMQLSSLLSPLSSLLSPLALSTTGLSLHSTAWKIQQLLSDPTWKPGQLESNKWLPMCHRSISYSMPPDYAAFSQPRIPNSPIFSLSPVELGDVGPGMAGTWSAGPFVLACLGRSGPRNWITDPPTRETGHEYIGGRGSDYGDQARADVVGGRGGVKL</sequence>
<protein>
    <submittedName>
        <fullName evidence="1">Uncharacterized protein</fullName>
    </submittedName>
</protein>
<dbReference type="AlphaFoldDB" id="K1X424"/>
<keyword evidence="2" id="KW-1185">Reference proteome</keyword>
<proteinExistence type="predicted"/>